<dbReference type="EnsemblPlants" id="Solyc01g057777.1.1">
    <property type="protein sequence ID" value="Solyc01g057777.1.1"/>
    <property type="gene ID" value="Solyc01g057777.1"/>
</dbReference>
<name>A0A3Q7EXT3_SOLLC</name>
<dbReference type="InterPro" id="IPR013103">
    <property type="entry name" value="RVT_2"/>
</dbReference>
<sequence>MSGVKYEVAKFNGDSVSEVGTADDLSEKAKEKNGIVPNLVTIPSSFNHPISTESTIDVVAEHDEQPDEIIEQGEQLGQDKELIAKFKKDLSKSFDMKDLGPAQQILGMKIVRERTKRKLWLSQEKYIERVVKLFKMKSSKAVSMPLASHLKLSKQMCPTTKEEKEGMTKVPYSSAVGSLMYAMVCTRPDIAHSVGVVGRFLENPGKEHWEAIKWILRYLRGTTRDCLCFKGSDPILKGYTHGDMAGDLDNRKSTTGYLFIFSGGAISWQSKLQKCVALSTAEAKYIASTEAGKEMVWLKRFLQELGLHQKEIESMIQGKEARANATPSCQGTCVDHEILHDSWWPPQIVVPPLLVRHYLTKVAPRFSPSRATSRSAWKTTSR</sequence>
<dbReference type="STRING" id="4081.A0A3Q7EXT3"/>
<reference evidence="2" key="1">
    <citation type="journal article" date="2012" name="Nature">
        <title>The tomato genome sequence provides insights into fleshy fruit evolution.</title>
        <authorList>
            <consortium name="Tomato Genome Consortium"/>
        </authorList>
    </citation>
    <scope>NUCLEOTIDE SEQUENCE [LARGE SCALE GENOMIC DNA]</scope>
    <source>
        <strain evidence="2">cv. Heinz 1706</strain>
    </source>
</reference>
<reference evidence="2" key="2">
    <citation type="submission" date="2019-01" db="UniProtKB">
        <authorList>
            <consortium name="EnsemblPlants"/>
        </authorList>
    </citation>
    <scope>IDENTIFICATION</scope>
    <source>
        <strain evidence="2">cv. Heinz 1706</strain>
    </source>
</reference>
<proteinExistence type="predicted"/>
<dbReference type="PANTHER" id="PTHR11439:SF467">
    <property type="entry name" value="INTEGRASE CATALYTIC DOMAIN-CONTAINING PROTEIN"/>
    <property type="match status" value="1"/>
</dbReference>
<dbReference type="Pfam" id="PF07727">
    <property type="entry name" value="RVT_2"/>
    <property type="match status" value="1"/>
</dbReference>
<keyword evidence="3" id="KW-1185">Reference proteome</keyword>
<protein>
    <recommendedName>
        <fullName evidence="1">Reverse transcriptase Ty1/copia-type domain-containing protein</fullName>
    </recommendedName>
</protein>
<evidence type="ECO:0000313" key="2">
    <source>
        <dbReference type="EnsemblPlants" id="Solyc01g057777.1.1"/>
    </source>
</evidence>
<dbReference type="Gramene" id="Solyc01g057777.1.1">
    <property type="protein sequence ID" value="Solyc01g057777.1.1"/>
    <property type="gene ID" value="Solyc01g057777.1"/>
</dbReference>
<organism evidence="2">
    <name type="scientific">Solanum lycopersicum</name>
    <name type="common">Tomato</name>
    <name type="synonym">Lycopersicon esculentum</name>
    <dbReference type="NCBI Taxonomy" id="4081"/>
    <lineage>
        <taxon>Eukaryota</taxon>
        <taxon>Viridiplantae</taxon>
        <taxon>Streptophyta</taxon>
        <taxon>Embryophyta</taxon>
        <taxon>Tracheophyta</taxon>
        <taxon>Spermatophyta</taxon>
        <taxon>Magnoliopsida</taxon>
        <taxon>eudicotyledons</taxon>
        <taxon>Gunneridae</taxon>
        <taxon>Pentapetalae</taxon>
        <taxon>asterids</taxon>
        <taxon>lamiids</taxon>
        <taxon>Solanales</taxon>
        <taxon>Solanaceae</taxon>
        <taxon>Solanoideae</taxon>
        <taxon>Solaneae</taxon>
        <taxon>Solanum</taxon>
        <taxon>Solanum subgen. Lycopersicon</taxon>
    </lineage>
</organism>
<accession>A0A3Q7EXT3</accession>
<feature type="domain" description="Reverse transcriptase Ty1/copia-type" evidence="1">
    <location>
        <begin position="77"/>
        <end position="146"/>
    </location>
</feature>
<dbReference type="InParanoid" id="A0A3Q7EXT3"/>
<dbReference type="AlphaFoldDB" id="A0A3Q7EXT3"/>
<evidence type="ECO:0000259" key="1">
    <source>
        <dbReference type="Pfam" id="PF07727"/>
    </source>
</evidence>
<dbReference type="CDD" id="cd09272">
    <property type="entry name" value="RNase_HI_RT_Ty1"/>
    <property type="match status" value="1"/>
</dbReference>
<evidence type="ECO:0000313" key="3">
    <source>
        <dbReference type="Proteomes" id="UP000004994"/>
    </source>
</evidence>
<dbReference type="PANTHER" id="PTHR11439">
    <property type="entry name" value="GAG-POL-RELATED RETROTRANSPOSON"/>
    <property type="match status" value="1"/>
</dbReference>
<dbReference type="PaxDb" id="4081-Solyc09g056140.1.1"/>
<dbReference type="Proteomes" id="UP000004994">
    <property type="component" value="Chromosome 1"/>
</dbReference>